<keyword evidence="2" id="KW-0812">Transmembrane</keyword>
<feature type="region of interest" description="Disordered" evidence="1">
    <location>
        <begin position="134"/>
        <end position="158"/>
    </location>
</feature>
<dbReference type="GO" id="GO:0009535">
    <property type="term" value="C:chloroplast thylakoid membrane"/>
    <property type="evidence" value="ECO:0007669"/>
    <property type="project" value="TreeGrafter"/>
</dbReference>
<keyword evidence="2" id="KW-1133">Transmembrane helix</keyword>
<organism evidence="3 4">
    <name type="scientific">Striga hermonthica</name>
    <name type="common">Purple witchweed</name>
    <name type="synonym">Buchnera hermonthica</name>
    <dbReference type="NCBI Taxonomy" id="68872"/>
    <lineage>
        <taxon>Eukaryota</taxon>
        <taxon>Viridiplantae</taxon>
        <taxon>Streptophyta</taxon>
        <taxon>Embryophyta</taxon>
        <taxon>Tracheophyta</taxon>
        <taxon>Spermatophyta</taxon>
        <taxon>Magnoliopsida</taxon>
        <taxon>eudicotyledons</taxon>
        <taxon>Gunneridae</taxon>
        <taxon>Pentapetalae</taxon>
        <taxon>asterids</taxon>
        <taxon>lamiids</taxon>
        <taxon>Lamiales</taxon>
        <taxon>Orobanchaceae</taxon>
        <taxon>Buchnereae</taxon>
        <taxon>Striga</taxon>
    </lineage>
</organism>
<proteinExistence type="predicted"/>
<dbReference type="Proteomes" id="UP001153555">
    <property type="component" value="Unassembled WGS sequence"/>
</dbReference>
<dbReference type="PANTHER" id="PTHR36735">
    <property type="entry name" value="TRANSMEMBRANE PROTEIN"/>
    <property type="match status" value="1"/>
</dbReference>
<keyword evidence="4" id="KW-1185">Reference proteome</keyword>
<name>A0A9N7RMN1_STRHE</name>
<feature type="transmembrane region" description="Helical" evidence="2">
    <location>
        <begin position="99"/>
        <end position="127"/>
    </location>
</feature>
<dbReference type="AlphaFoldDB" id="A0A9N7RMN1"/>
<gene>
    <name evidence="3" type="ORF">SHERM_04740</name>
</gene>
<dbReference type="EMBL" id="CACSLK010030875">
    <property type="protein sequence ID" value="CAA0838130.1"/>
    <property type="molecule type" value="Genomic_DNA"/>
</dbReference>
<reference evidence="3" key="1">
    <citation type="submission" date="2019-12" db="EMBL/GenBank/DDBJ databases">
        <authorList>
            <person name="Scholes J."/>
        </authorList>
    </citation>
    <scope>NUCLEOTIDE SEQUENCE</scope>
</reference>
<protein>
    <submittedName>
        <fullName evidence="3">Uncharacterized protein</fullName>
    </submittedName>
</protein>
<sequence length="177" mass="19391">MAALSASFSSPPAILKKPEPFHKARTSIYPPYGPLPTLRSSQTSRRSLYLYSPEAEVRPKTAKSWELSAKNGVFLLSETSPAEIPGEIVTTRDDGVSTVISALLFVAFVGLSILTIGVIYIAVADFLQKRESEKFEKEEASKKKRGGKKGKVRARARAGPRGFGWKIEQDGYVDEAD</sequence>
<dbReference type="PANTHER" id="PTHR36735:SF1">
    <property type="entry name" value="TRANSMEMBRANE PROTEIN"/>
    <property type="match status" value="1"/>
</dbReference>
<evidence type="ECO:0000313" key="4">
    <source>
        <dbReference type="Proteomes" id="UP001153555"/>
    </source>
</evidence>
<evidence type="ECO:0000256" key="2">
    <source>
        <dbReference type="SAM" id="Phobius"/>
    </source>
</evidence>
<dbReference type="OrthoDB" id="1930702at2759"/>
<feature type="compositionally biased region" description="Basic residues" evidence="1">
    <location>
        <begin position="142"/>
        <end position="158"/>
    </location>
</feature>
<accession>A0A9N7RMN1</accession>
<comment type="caution">
    <text evidence="3">The sequence shown here is derived from an EMBL/GenBank/DDBJ whole genome shotgun (WGS) entry which is preliminary data.</text>
</comment>
<evidence type="ECO:0000256" key="1">
    <source>
        <dbReference type="SAM" id="MobiDB-lite"/>
    </source>
</evidence>
<evidence type="ECO:0000313" key="3">
    <source>
        <dbReference type="EMBL" id="CAA0838130.1"/>
    </source>
</evidence>
<keyword evidence="2" id="KW-0472">Membrane</keyword>